<gene>
    <name evidence="5" type="ordered locus">MYSTI_03355</name>
</gene>
<dbReference type="RefSeq" id="WP_015348928.1">
    <property type="nucleotide sequence ID" value="NC_020126.1"/>
</dbReference>
<dbReference type="STRING" id="1278073.MYSTI_03355"/>
<dbReference type="InterPro" id="IPR036412">
    <property type="entry name" value="HAD-like_sf"/>
</dbReference>
<dbReference type="GO" id="GO:0016791">
    <property type="term" value="F:phosphatase activity"/>
    <property type="evidence" value="ECO:0007669"/>
    <property type="project" value="TreeGrafter"/>
</dbReference>
<dbReference type="PANTHER" id="PTHR46470">
    <property type="entry name" value="N-ACYLNEURAMINATE-9-PHOSPHATASE"/>
    <property type="match status" value="1"/>
</dbReference>
<dbReference type="SFLD" id="SFLDS00003">
    <property type="entry name" value="Haloacid_Dehalogenase"/>
    <property type="match status" value="1"/>
</dbReference>
<evidence type="ECO:0000313" key="6">
    <source>
        <dbReference type="Proteomes" id="UP000011131"/>
    </source>
</evidence>
<dbReference type="SUPFAM" id="SSF56784">
    <property type="entry name" value="HAD-like"/>
    <property type="match status" value="1"/>
</dbReference>
<dbReference type="InterPro" id="IPR023214">
    <property type="entry name" value="HAD_sf"/>
</dbReference>
<dbReference type="Proteomes" id="UP000011131">
    <property type="component" value="Chromosome"/>
</dbReference>
<dbReference type="GO" id="GO:0046872">
    <property type="term" value="F:metal ion binding"/>
    <property type="evidence" value="ECO:0007669"/>
    <property type="project" value="UniProtKB-KW"/>
</dbReference>
<evidence type="ECO:0000256" key="2">
    <source>
        <dbReference type="ARBA" id="ARBA00022723"/>
    </source>
</evidence>
<dbReference type="Pfam" id="PF00702">
    <property type="entry name" value="Hydrolase"/>
    <property type="match status" value="1"/>
</dbReference>
<dbReference type="PATRIC" id="fig|1278073.3.peg.3413"/>
<dbReference type="KEGG" id="msd:MYSTI_03355"/>
<name>L7UAM8_MYXSD</name>
<accession>L7UAM8</accession>
<dbReference type="GO" id="GO:0044281">
    <property type="term" value="P:small molecule metabolic process"/>
    <property type="evidence" value="ECO:0007669"/>
    <property type="project" value="UniProtKB-ARBA"/>
</dbReference>
<dbReference type="Gene3D" id="3.40.50.1000">
    <property type="entry name" value="HAD superfamily/HAD-like"/>
    <property type="match status" value="1"/>
</dbReference>
<evidence type="ECO:0000256" key="4">
    <source>
        <dbReference type="ARBA" id="ARBA00022842"/>
    </source>
</evidence>
<keyword evidence="4" id="KW-0460">Magnesium</keyword>
<dbReference type="HOGENOM" id="CLU_045011_8_3_7"/>
<evidence type="ECO:0000256" key="3">
    <source>
        <dbReference type="ARBA" id="ARBA00022801"/>
    </source>
</evidence>
<keyword evidence="3 5" id="KW-0378">Hydrolase</keyword>
<protein>
    <submittedName>
        <fullName evidence="5">HAD family hydrolase</fullName>
    </submittedName>
</protein>
<organism evidence="5 6">
    <name type="scientific">Myxococcus stipitatus (strain DSM 14675 / JCM 12634 / Mx s8)</name>
    <dbReference type="NCBI Taxonomy" id="1278073"/>
    <lineage>
        <taxon>Bacteria</taxon>
        <taxon>Pseudomonadati</taxon>
        <taxon>Myxococcota</taxon>
        <taxon>Myxococcia</taxon>
        <taxon>Myxococcales</taxon>
        <taxon>Cystobacterineae</taxon>
        <taxon>Myxococcaceae</taxon>
        <taxon>Myxococcus</taxon>
    </lineage>
</organism>
<dbReference type="EMBL" id="CP004025">
    <property type="protein sequence ID" value="AGC44667.1"/>
    <property type="molecule type" value="Genomic_DNA"/>
</dbReference>
<keyword evidence="6" id="KW-1185">Reference proteome</keyword>
<dbReference type="eggNOG" id="COG1011">
    <property type="taxonomic scope" value="Bacteria"/>
</dbReference>
<dbReference type="InterPro" id="IPR051400">
    <property type="entry name" value="HAD-like_hydrolase"/>
</dbReference>
<dbReference type="InterPro" id="IPR006439">
    <property type="entry name" value="HAD-SF_hydro_IA"/>
</dbReference>
<dbReference type="PANTHER" id="PTHR46470:SF2">
    <property type="entry name" value="GLYCERALDEHYDE 3-PHOSPHATE PHOSPHATASE"/>
    <property type="match status" value="1"/>
</dbReference>
<keyword evidence="2" id="KW-0479">Metal-binding</keyword>
<proteinExistence type="predicted"/>
<reference evidence="5 6" key="1">
    <citation type="journal article" date="2013" name="Genome Announc.">
        <title>Complete genome sequence of Myxococcus stipitatus strain DSM 14675, a fruiting myxobacterium.</title>
        <authorList>
            <person name="Huntley S."/>
            <person name="Kneip S."/>
            <person name="Treuner-Lange A."/>
            <person name="Sogaard-Andersen L."/>
        </authorList>
    </citation>
    <scope>NUCLEOTIDE SEQUENCE [LARGE SCALE GENOMIC DNA]</scope>
    <source>
        <strain evidence="6">DSM 14675 / JCM 12634 / Mx s8</strain>
    </source>
</reference>
<dbReference type="NCBIfam" id="TIGR01549">
    <property type="entry name" value="HAD-SF-IA-v1"/>
    <property type="match status" value="1"/>
</dbReference>
<dbReference type="SFLD" id="SFLDG01129">
    <property type="entry name" value="C1.5:_HAD__Beta-PGM__Phosphata"/>
    <property type="match status" value="1"/>
</dbReference>
<comment type="cofactor">
    <cofactor evidence="1">
        <name>Mg(2+)</name>
        <dbReference type="ChEBI" id="CHEBI:18420"/>
    </cofactor>
</comment>
<dbReference type="Gene3D" id="1.20.120.710">
    <property type="entry name" value="Haloacid dehalogenase hydrolase-like domain"/>
    <property type="match status" value="1"/>
</dbReference>
<evidence type="ECO:0000256" key="1">
    <source>
        <dbReference type="ARBA" id="ARBA00001946"/>
    </source>
</evidence>
<dbReference type="NCBIfam" id="TIGR01509">
    <property type="entry name" value="HAD-SF-IA-v3"/>
    <property type="match status" value="1"/>
</dbReference>
<evidence type="ECO:0000313" key="5">
    <source>
        <dbReference type="EMBL" id="AGC44667.1"/>
    </source>
</evidence>
<sequence>MGRKRGSYEDKPWMHKPRAFGNYGPTRPKAIFFDVDDTLVDRTGAFARYFEALMARFPSVFPEHRRAEDFATIQSFDGRGGRDRDAFCLDVTKTFPMGISAKELWTDFRMTLPGLVGTDAKLVEWVSALAKRHPVVTVSNGFAGTQRMKLLRAGLYHAVPEGFFSSEVGVEKPDPRIFLAALEHVRREPSEVLHVGDDPERDIVGAAKVGITTCWVSHGRPWPAALPPPTFTVERITSRVEDFAQVLSTWT</sequence>
<dbReference type="AlphaFoldDB" id="L7UAM8"/>